<evidence type="ECO:0000259" key="3">
    <source>
        <dbReference type="Pfam" id="PF13462"/>
    </source>
</evidence>
<dbReference type="Proteomes" id="UP001501161">
    <property type="component" value="Unassembled WGS sequence"/>
</dbReference>
<proteinExistence type="predicted"/>
<dbReference type="Pfam" id="PF13462">
    <property type="entry name" value="Thioredoxin_4"/>
    <property type="match status" value="1"/>
</dbReference>
<dbReference type="CDD" id="cd02972">
    <property type="entry name" value="DsbA_family"/>
    <property type="match status" value="1"/>
</dbReference>
<feature type="compositionally biased region" description="Pro residues" evidence="1">
    <location>
        <begin position="1"/>
        <end position="11"/>
    </location>
</feature>
<keyword evidence="2" id="KW-1133">Transmembrane helix</keyword>
<evidence type="ECO:0000256" key="2">
    <source>
        <dbReference type="SAM" id="Phobius"/>
    </source>
</evidence>
<name>A0ABP5IIB0_9ACTN</name>
<dbReference type="EMBL" id="BAAAMQ010000009">
    <property type="protein sequence ID" value="GAA2101055.1"/>
    <property type="molecule type" value="Genomic_DNA"/>
</dbReference>
<dbReference type="InterPro" id="IPR036249">
    <property type="entry name" value="Thioredoxin-like_sf"/>
</dbReference>
<accession>A0ABP5IIB0</accession>
<dbReference type="SUPFAM" id="SSF52833">
    <property type="entry name" value="Thioredoxin-like"/>
    <property type="match status" value="1"/>
</dbReference>
<feature type="compositionally biased region" description="Low complexity" evidence="1">
    <location>
        <begin position="64"/>
        <end position="90"/>
    </location>
</feature>
<evidence type="ECO:0000313" key="4">
    <source>
        <dbReference type="EMBL" id="GAA2101055.1"/>
    </source>
</evidence>
<keyword evidence="5" id="KW-1185">Reference proteome</keyword>
<evidence type="ECO:0000256" key="1">
    <source>
        <dbReference type="SAM" id="MobiDB-lite"/>
    </source>
</evidence>
<organism evidence="4 5">
    <name type="scientific">Nocardioides furvisabuli</name>
    <dbReference type="NCBI Taxonomy" id="375542"/>
    <lineage>
        <taxon>Bacteria</taxon>
        <taxon>Bacillati</taxon>
        <taxon>Actinomycetota</taxon>
        <taxon>Actinomycetes</taxon>
        <taxon>Propionibacteriales</taxon>
        <taxon>Nocardioidaceae</taxon>
        <taxon>Nocardioides</taxon>
    </lineage>
</organism>
<reference evidence="5" key="1">
    <citation type="journal article" date="2019" name="Int. J. Syst. Evol. Microbiol.">
        <title>The Global Catalogue of Microorganisms (GCM) 10K type strain sequencing project: providing services to taxonomists for standard genome sequencing and annotation.</title>
        <authorList>
            <consortium name="The Broad Institute Genomics Platform"/>
            <consortium name="The Broad Institute Genome Sequencing Center for Infectious Disease"/>
            <person name="Wu L."/>
            <person name="Ma J."/>
        </authorList>
    </citation>
    <scope>NUCLEOTIDE SEQUENCE [LARGE SCALE GENOMIC DNA]</scope>
    <source>
        <strain evidence="5">JCM 13813</strain>
    </source>
</reference>
<dbReference type="Gene3D" id="3.40.30.10">
    <property type="entry name" value="Glutaredoxin"/>
    <property type="match status" value="1"/>
</dbReference>
<evidence type="ECO:0000313" key="5">
    <source>
        <dbReference type="Proteomes" id="UP001501161"/>
    </source>
</evidence>
<feature type="transmembrane region" description="Helical" evidence="2">
    <location>
        <begin position="30"/>
        <end position="55"/>
    </location>
</feature>
<feature type="domain" description="Thioredoxin-like fold" evidence="3">
    <location>
        <begin position="95"/>
        <end position="261"/>
    </location>
</feature>
<dbReference type="InterPro" id="IPR012336">
    <property type="entry name" value="Thioredoxin-like_fold"/>
</dbReference>
<protein>
    <recommendedName>
        <fullName evidence="3">Thioredoxin-like fold domain-containing protein</fullName>
    </recommendedName>
</protein>
<keyword evidence="2" id="KW-0472">Membrane</keyword>
<keyword evidence="2" id="KW-0812">Transmembrane</keyword>
<sequence>MTPPDEIPPAVPNGHPEPDRRGAPGHGISVRGLAIGAVVGLVLLIVLPIGVYAVLTAGNEDTATDPAASASPTVEPPVVDGPVDGPPAGASTDFGLTLGDPGAPRSVVIYEDFLCPFCGQLQHEVGDRLDAAIDAGDVTVEYRPLGFLERISDYSPESANALAVVLDAEGPEVAAELRALLFDDQPSETGPFPDSDDLVALAVEAGADEARVRPGIESMAFESWVSEATETAMQDGIASIPAVLVDGETVEGQTLDDIVAAVLGTSG</sequence>
<dbReference type="RefSeq" id="WP_231250234.1">
    <property type="nucleotide sequence ID" value="NZ_BAAAMQ010000009.1"/>
</dbReference>
<comment type="caution">
    <text evidence="4">The sequence shown here is derived from an EMBL/GenBank/DDBJ whole genome shotgun (WGS) entry which is preliminary data.</text>
</comment>
<gene>
    <name evidence="4" type="ORF">GCM10009726_11260</name>
</gene>
<feature type="region of interest" description="Disordered" evidence="1">
    <location>
        <begin position="62"/>
        <end position="94"/>
    </location>
</feature>
<feature type="region of interest" description="Disordered" evidence="1">
    <location>
        <begin position="1"/>
        <end position="25"/>
    </location>
</feature>